<dbReference type="GO" id="GO:0046872">
    <property type="term" value="F:metal ion binding"/>
    <property type="evidence" value="ECO:0007669"/>
    <property type="project" value="UniProtKB-KW"/>
</dbReference>
<dbReference type="GO" id="GO:0016787">
    <property type="term" value="F:hydrolase activity"/>
    <property type="evidence" value="ECO:0007669"/>
    <property type="project" value="UniProtKB-KW"/>
</dbReference>
<evidence type="ECO:0000256" key="7">
    <source>
        <dbReference type="ARBA" id="ARBA00023125"/>
    </source>
</evidence>
<protein>
    <submittedName>
        <fullName evidence="10">CRISPR-associated endonuclease Cas1</fullName>
    </submittedName>
</protein>
<evidence type="ECO:0000256" key="4">
    <source>
        <dbReference type="ARBA" id="ARBA00022801"/>
    </source>
</evidence>
<organism evidence="10 11">
    <name type="scientific">Thermomonospora cellulosilytica</name>
    <dbReference type="NCBI Taxonomy" id="1411118"/>
    <lineage>
        <taxon>Bacteria</taxon>
        <taxon>Bacillati</taxon>
        <taxon>Actinomycetota</taxon>
        <taxon>Actinomycetes</taxon>
        <taxon>Streptosporangiales</taxon>
        <taxon>Thermomonosporaceae</taxon>
        <taxon>Thermomonospora</taxon>
    </lineage>
</organism>
<dbReference type="GO" id="GO:0043571">
    <property type="term" value="P:maintenance of CRISPR repeat elements"/>
    <property type="evidence" value="ECO:0007669"/>
    <property type="project" value="InterPro"/>
</dbReference>
<dbReference type="InterPro" id="IPR050646">
    <property type="entry name" value="Cas1"/>
</dbReference>
<dbReference type="Proteomes" id="UP000539313">
    <property type="component" value="Unassembled WGS sequence"/>
</dbReference>
<dbReference type="GO" id="GO:0051607">
    <property type="term" value="P:defense response to virus"/>
    <property type="evidence" value="ECO:0007669"/>
    <property type="project" value="UniProtKB-KW"/>
</dbReference>
<evidence type="ECO:0000256" key="9">
    <source>
        <dbReference type="ARBA" id="ARBA00038592"/>
    </source>
</evidence>
<keyword evidence="11" id="KW-1185">Reference proteome</keyword>
<keyword evidence="3 10" id="KW-0255">Endonuclease</keyword>
<evidence type="ECO:0000256" key="5">
    <source>
        <dbReference type="ARBA" id="ARBA00022842"/>
    </source>
</evidence>
<keyword evidence="2" id="KW-0479">Metal-binding</keyword>
<sequence length="218" mass="24741">MRVALLRADRRDPDPLRADVAETLAATRLVLADATSIDQIMGYEGSATREYFRTWRHMFADLWGFTGRMRRPPPDPINAMLSFGYTLLTHEAIAALQMAGLDPAVGFLHQARWGRPSLALDLIEEFRPIVVDAVVLRCITTGTVRPEEADTDPEKGCRLGTRAKRAFIAAYEHRMLTLFTHEPTRRRVSYRVGLGLQAKALARTVLDPDRPYRPIRWK</sequence>
<proteinExistence type="predicted"/>
<dbReference type="Gene3D" id="1.20.120.920">
    <property type="entry name" value="CRISPR-associated endonuclease Cas1, C-terminal domain"/>
    <property type="match status" value="1"/>
</dbReference>
<comment type="caution">
    <text evidence="10">The sequence shown here is derived from an EMBL/GenBank/DDBJ whole genome shotgun (WGS) entry which is preliminary data.</text>
</comment>
<evidence type="ECO:0000256" key="2">
    <source>
        <dbReference type="ARBA" id="ARBA00022723"/>
    </source>
</evidence>
<keyword evidence="4" id="KW-0378">Hydrolase</keyword>
<evidence type="ECO:0000256" key="3">
    <source>
        <dbReference type="ARBA" id="ARBA00022759"/>
    </source>
</evidence>
<keyword evidence="5" id="KW-0460">Magnesium</keyword>
<dbReference type="EMBL" id="JACJII010000001">
    <property type="protein sequence ID" value="MBA9007284.1"/>
    <property type="molecule type" value="Genomic_DNA"/>
</dbReference>
<keyword evidence="6" id="KW-0051">Antiviral defense</keyword>
<gene>
    <name evidence="10" type="ORF">HNR21_006166</name>
</gene>
<keyword evidence="7" id="KW-0238">DNA-binding</keyword>
<evidence type="ECO:0000313" key="11">
    <source>
        <dbReference type="Proteomes" id="UP000539313"/>
    </source>
</evidence>
<dbReference type="PANTHER" id="PTHR34353">
    <property type="entry name" value="CRISPR-ASSOCIATED ENDONUCLEASE CAS1 1"/>
    <property type="match status" value="1"/>
</dbReference>
<evidence type="ECO:0000256" key="1">
    <source>
        <dbReference type="ARBA" id="ARBA00022722"/>
    </source>
</evidence>
<dbReference type="NCBIfam" id="TIGR00287">
    <property type="entry name" value="cas1"/>
    <property type="match status" value="1"/>
</dbReference>
<dbReference type="Pfam" id="PF01867">
    <property type="entry name" value="Cas_Cas1"/>
    <property type="match status" value="1"/>
</dbReference>
<dbReference type="AlphaFoldDB" id="A0A7W3N4A2"/>
<evidence type="ECO:0000256" key="8">
    <source>
        <dbReference type="ARBA" id="ARBA00023211"/>
    </source>
</evidence>
<dbReference type="GO" id="GO:0003677">
    <property type="term" value="F:DNA binding"/>
    <property type="evidence" value="ECO:0007669"/>
    <property type="project" value="UniProtKB-KW"/>
</dbReference>
<comment type="subunit">
    <text evidence="9">Homodimer, forms a heterotetramer with a Cas2 homodimer.</text>
</comment>
<evidence type="ECO:0000313" key="10">
    <source>
        <dbReference type="EMBL" id="MBA9007284.1"/>
    </source>
</evidence>
<name>A0A7W3N4A2_9ACTN</name>
<dbReference type="InterPro" id="IPR002729">
    <property type="entry name" value="CRISPR-assoc_Cas1"/>
</dbReference>
<keyword evidence="8" id="KW-0464">Manganese</keyword>
<keyword evidence="1" id="KW-0540">Nuclease</keyword>
<dbReference type="GO" id="GO:0004519">
    <property type="term" value="F:endonuclease activity"/>
    <property type="evidence" value="ECO:0007669"/>
    <property type="project" value="UniProtKB-KW"/>
</dbReference>
<dbReference type="InterPro" id="IPR042206">
    <property type="entry name" value="CRISPR-assoc_Cas1_C"/>
</dbReference>
<dbReference type="PANTHER" id="PTHR34353:SF2">
    <property type="entry name" value="CRISPR-ASSOCIATED ENDONUCLEASE CAS1 1"/>
    <property type="match status" value="1"/>
</dbReference>
<evidence type="ECO:0000256" key="6">
    <source>
        <dbReference type="ARBA" id="ARBA00023118"/>
    </source>
</evidence>
<dbReference type="CDD" id="cd09634">
    <property type="entry name" value="Cas1_I-II-III"/>
    <property type="match status" value="1"/>
</dbReference>
<reference evidence="10 11" key="1">
    <citation type="submission" date="2020-08" db="EMBL/GenBank/DDBJ databases">
        <title>Sequencing the genomes of 1000 actinobacteria strains.</title>
        <authorList>
            <person name="Klenk H.-P."/>
        </authorList>
    </citation>
    <scope>NUCLEOTIDE SEQUENCE [LARGE SCALE GENOMIC DNA]</scope>
    <source>
        <strain evidence="10 11">DSM 45823</strain>
    </source>
</reference>
<accession>A0A7W3N4A2</accession>